<comment type="caution">
    <text evidence="3">The sequence shown here is derived from an EMBL/GenBank/DDBJ whole genome shotgun (WGS) entry which is preliminary data.</text>
</comment>
<feature type="compositionally biased region" description="Low complexity" evidence="1">
    <location>
        <begin position="197"/>
        <end position="211"/>
    </location>
</feature>
<evidence type="ECO:0000259" key="2">
    <source>
        <dbReference type="PROSITE" id="PS50020"/>
    </source>
</evidence>
<reference evidence="3 4" key="1">
    <citation type="journal article" date="2023" name="IMA Fungus">
        <title>Comparative genomic study of the Penicillium genus elucidates a diverse pangenome and 15 lateral gene transfer events.</title>
        <authorList>
            <person name="Petersen C."/>
            <person name="Sorensen T."/>
            <person name="Nielsen M.R."/>
            <person name="Sondergaard T.E."/>
            <person name="Sorensen J.L."/>
            <person name="Fitzpatrick D.A."/>
            <person name="Frisvad J.C."/>
            <person name="Nielsen K.L."/>
        </authorList>
    </citation>
    <scope>NUCLEOTIDE SEQUENCE [LARGE SCALE GENOMIC DNA]</scope>
    <source>
        <strain evidence="3 4">IBT 29057</strain>
    </source>
</reference>
<protein>
    <recommendedName>
        <fullName evidence="2">WW domain-containing protein</fullName>
    </recommendedName>
</protein>
<feature type="domain" description="WW" evidence="2">
    <location>
        <begin position="88"/>
        <end position="122"/>
    </location>
</feature>
<organism evidence="3 4">
    <name type="scientific">Penicillium hetheringtonii</name>
    <dbReference type="NCBI Taxonomy" id="911720"/>
    <lineage>
        <taxon>Eukaryota</taxon>
        <taxon>Fungi</taxon>
        <taxon>Dikarya</taxon>
        <taxon>Ascomycota</taxon>
        <taxon>Pezizomycotina</taxon>
        <taxon>Eurotiomycetes</taxon>
        <taxon>Eurotiomycetidae</taxon>
        <taxon>Eurotiales</taxon>
        <taxon>Aspergillaceae</taxon>
        <taxon>Penicillium</taxon>
    </lineage>
</organism>
<feature type="compositionally biased region" description="Polar residues" evidence="1">
    <location>
        <begin position="213"/>
        <end position="225"/>
    </location>
</feature>
<feature type="compositionally biased region" description="Polar residues" evidence="1">
    <location>
        <begin position="1"/>
        <end position="29"/>
    </location>
</feature>
<evidence type="ECO:0000313" key="3">
    <source>
        <dbReference type="EMBL" id="KAJ5580924.1"/>
    </source>
</evidence>
<dbReference type="Gene3D" id="2.20.70.10">
    <property type="match status" value="1"/>
</dbReference>
<dbReference type="SUPFAM" id="SSF51045">
    <property type="entry name" value="WW domain"/>
    <property type="match status" value="1"/>
</dbReference>
<feature type="region of interest" description="Disordered" evidence="1">
    <location>
        <begin position="115"/>
        <end position="273"/>
    </location>
</feature>
<name>A0AAD6DH91_9EURO</name>
<accession>A0AAD6DH91</accession>
<keyword evidence="4" id="KW-1185">Reference proteome</keyword>
<feature type="region of interest" description="Disordered" evidence="1">
    <location>
        <begin position="1"/>
        <end position="31"/>
    </location>
</feature>
<gene>
    <name evidence="3" type="ORF">N7450_007225</name>
</gene>
<dbReference type="CDD" id="cd00201">
    <property type="entry name" value="WW"/>
    <property type="match status" value="1"/>
</dbReference>
<dbReference type="Proteomes" id="UP001216150">
    <property type="component" value="Unassembled WGS sequence"/>
</dbReference>
<evidence type="ECO:0000313" key="4">
    <source>
        <dbReference type="Proteomes" id="UP001216150"/>
    </source>
</evidence>
<dbReference type="PROSITE" id="PS50020">
    <property type="entry name" value="WW_DOMAIN_2"/>
    <property type="match status" value="1"/>
</dbReference>
<dbReference type="InterPro" id="IPR001202">
    <property type="entry name" value="WW_dom"/>
</dbReference>
<dbReference type="AlphaFoldDB" id="A0AAD6DH91"/>
<dbReference type="PROSITE" id="PS01159">
    <property type="entry name" value="WW_DOMAIN_1"/>
    <property type="match status" value="1"/>
</dbReference>
<feature type="compositionally biased region" description="Low complexity" evidence="1">
    <location>
        <begin position="248"/>
        <end position="263"/>
    </location>
</feature>
<dbReference type="Pfam" id="PF00397">
    <property type="entry name" value="WW"/>
    <property type="match status" value="1"/>
</dbReference>
<proteinExistence type="predicted"/>
<evidence type="ECO:0000256" key="1">
    <source>
        <dbReference type="SAM" id="MobiDB-lite"/>
    </source>
</evidence>
<dbReference type="SMART" id="SM00456">
    <property type="entry name" value="WW"/>
    <property type="match status" value="1"/>
</dbReference>
<dbReference type="InterPro" id="IPR036020">
    <property type="entry name" value="WW_dom_sf"/>
</dbReference>
<feature type="compositionally biased region" description="Low complexity" evidence="1">
    <location>
        <begin position="158"/>
        <end position="170"/>
    </location>
</feature>
<sequence length="317" mass="34225">MADSGNRTATLESSPSHNLLPTLKTSNSSHFKHSPSFIFPPTSFARDKIYITSLVLSSFLRQSISLAHLPHPPDVIILCPAPGSSSPPTVPDGWKAQFDDRYNAWFYVNLATGKSQWEHPQPPTAPPPGPPPSELPAYDQSGPANPSTLPTDDKKQMSSNNPYNPANANPAPAPSPSIDEDARLAAKLQAEEDARANSRGAGNSGPPGAASDYYSNPGQSQSNTPPYAAGPNPSQSASPMPEQKRSKGGFLSKLMGKSSSSSSRPQQQYGSLGMVNNLGMDILNRDMEGMEDHHRVDTINNHREEREEVWGRLVRLH</sequence>
<dbReference type="EMBL" id="JAQJAC010000006">
    <property type="protein sequence ID" value="KAJ5580924.1"/>
    <property type="molecule type" value="Genomic_DNA"/>
</dbReference>
<feature type="compositionally biased region" description="Basic and acidic residues" evidence="1">
    <location>
        <begin position="180"/>
        <end position="196"/>
    </location>
</feature>
<feature type="compositionally biased region" description="Pro residues" evidence="1">
    <location>
        <begin position="120"/>
        <end position="134"/>
    </location>
</feature>